<reference evidence="3" key="1">
    <citation type="submission" date="2013-06" db="EMBL/GenBank/DDBJ databases">
        <authorList>
            <person name="Zhao Q."/>
        </authorList>
    </citation>
    <scope>NUCLEOTIDE SEQUENCE</scope>
    <source>
        <strain evidence="3">cv. W1943</strain>
    </source>
</reference>
<evidence type="ECO:0000259" key="1">
    <source>
        <dbReference type="Pfam" id="PF10536"/>
    </source>
</evidence>
<evidence type="ECO:0000313" key="3">
    <source>
        <dbReference type="Proteomes" id="UP000008022"/>
    </source>
</evidence>
<accession>A0A0E0NWW4</accession>
<organism evidence="2 3">
    <name type="scientific">Oryza rufipogon</name>
    <name type="common">Brownbeard rice</name>
    <name type="synonym">Asian wild rice</name>
    <dbReference type="NCBI Taxonomy" id="4529"/>
    <lineage>
        <taxon>Eukaryota</taxon>
        <taxon>Viridiplantae</taxon>
        <taxon>Streptophyta</taxon>
        <taxon>Embryophyta</taxon>
        <taxon>Tracheophyta</taxon>
        <taxon>Spermatophyta</taxon>
        <taxon>Magnoliopsida</taxon>
        <taxon>Liliopsida</taxon>
        <taxon>Poales</taxon>
        <taxon>Poaceae</taxon>
        <taxon>BOP clade</taxon>
        <taxon>Oryzoideae</taxon>
        <taxon>Oryzeae</taxon>
        <taxon>Oryzinae</taxon>
        <taxon>Oryza</taxon>
    </lineage>
</organism>
<dbReference type="GO" id="GO:0010073">
    <property type="term" value="P:meristem maintenance"/>
    <property type="evidence" value="ECO:0007669"/>
    <property type="project" value="InterPro"/>
</dbReference>
<dbReference type="HOGENOM" id="CLU_134057_0_0_1"/>
<dbReference type="Gramene" id="ORUFI03G23040.1">
    <property type="protein sequence ID" value="ORUFI03G23040.1"/>
    <property type="gene ID" value="ORUFI03G23040"/>
</dbReference>
<dbReference type="InterPro" id="IPR044824">
    <property type="entry name" value="MAIN-like"/>
</dbReference>
<name>A0A0E0NWW4_ORYRU</name>
<reference evidence="2" key="2">
    <citation type="submission" date="2015-06" db="UniProtKB">
        <authorList>
            <consortium name="EnsemblPlants"/>
        </authorList>
    </citation>
    <scope>IDENTIFICATION</scope>
</reference>
<dbReference type="EnsemblPlants" id="ORUFI03G23040.1">
    <property type="protein sequence ID" value="ORUFI03G23040.1"/>
    <property type="gene ID" value="ORUFI03G23040"/>
</dbReference>
<dbReference type="STRING" id="4529.A0A0E0NWW4"/>
<proteinExistence type="predicted"/>
<dbReference type="InterPro" id="IPR019557">
    <property type="entry name" value="AminoTfrase-like_pln_mobile"/>
</dbReference>
<dbReference type="PANTHER" id="PTHR46033">
    <property type="entry name" value="PROTEIN MAIN-LIKE 2"/>
    <property type="match status" value="1"/>
</dbReference>
<evidence type="ECO:0000313" key="2">
    <source>
        <dbReference type="EnsemblPlants" id="ORUFI03G23040.1"/>
    </source>
</evidence>
<dbReference type="Proteomes" id="UP000008022">
    <property type="component" value="Unassembled WGS sequence"/>
</dbReference>
<protein>
    <recommendedName>
        <fullName evidence="1">Aminotransferase-like plant mobile domain-containing protein</fullName>
    </recommendedName>
</protein>
<sequence length="129" mass="15062">MPEPIADSTLFGNTTDDRPTYGMHWCWGPPQWVNVQVRSAYEYFTEVFDLLKEDNVQWCPYTNEETQRRAPAGLNTLCLRDSSYWLTKKMLLYDIAVEAYSPQRVMRQFGLYQEVPVPLGETVPPKIHL</sequence>
<feature type="domain" description="Aminotransferase-like plant mobile" evidence="1">
    <location>
        <begin position="32"/>
        <end position="119"/>
    </location>
</feature>
<dbReference type="PANTHER" id="PTHR46033:SF29">
    <property type="entry name" value="OS09G0391400 PROTEIN"/>
    <property type="match status" value="1"/>
</dbReference>
<dbReference type="OMA" id="WCPYTNE"/>
<dbReference type="AlphaFoldDB" id="A0A0E0NWW4"/>
<keyword evidence="3" id="KW-1185">Reference proteome</keyword>
<dbReference type="Pfam" id="PF10536">
    <property type="entry name" value="PMD"/>
    <property type="match status" value="1"/>
</dbReference>